<dbReference type="EMBL" id="CP003940">
    <property type="protein sequence ID" value="AFZ47967.1"/>
    <property type="molecule type" value="Genomic_DNA"/>
</dbReference>
<proteinExistence type="predicted"/>
<name>K9YND8_CYASC</name>
<keyword evidence="2" id="KW-1185">Reference proteome</keyword>
<dbReference type="Proteomes" id="UP000010483">
    <property type="component" value="Chromosome"/>
</dbReference>
<reference evidence="2" key="1">
    <citation type="journal article" date="2013" name="Proc. Natl. Acad. Sci. U.S.A.">
        <title>Improving the coverage of the cyanobacterial phylum using diversity-driven genome sequencing.</title>
        <authorList>
            <person name="Shih P.M."/>
            <person name="Wu D."/>
            <person name="Latifi A."/>
            <person name="Axen S.D."/>
            <person name="Fewer D.P."/>
            <person name="Talla E."/>
            <person name="Calteau A."/>
            <person name="Cai F."/>
            <person name="Tandeau de Marsac N."/>
            <person name="Rippka R."/>
            <person name="Herdman M."/>
            <person name="Sivonen K."/>
            <person name="Coursin T."/>
            <person name="Laurent T."/>
            <person name="Goodwin L."/>
            <person name="Nolan M."/>
            <person name="Davenport K.W."/>
            <person name="Han C.S."/>
            <person name="Rubin E.M."/>
            <person name="Eisen J.A."/>
            <person name="Woyke T."/>
            <person name="Gugger M."/>
            <person name="Kerfeld C.A."/>
        </authorList>
    </citation>
    <scope>NUCLEOTIDE SEQUENCE [LARGE SCALE GENOMIC DNA]</scope>
    <source>
        <strain evidence="2">ATCC 29140 / PCC 7202</strain>
    </source>
</reference>
<sequence>MNTKTFKISLTFEDILNLAKQLSNSEQNILIKELQKNIKSDEEESLIDVCERIGRNAQARGLTEEKLTELLADES</sequence>
<dbReference type="HOGENOM" id="CLU_2664991_0_0_3"/>
<dbReference type="eggNOG" id="ENOG5033INN">
    <property type="taxonomic scope" value="Bacteria"/>
</dbReference>
<dbReference type="KEGG" id="csn:Cyast_2016"/>
<evidence type="ECO:0000313" key="1">
    <source>
        <dbReference type="EMBL" id="AFZ47967.1"/>
    </source>
</evidence>
<evidence type="ECO:0000313" key="2">
    <source>
        <dbReference type="Proteomes" id="UP000010483"/>
    </source>
</evidence>
<organism evidence="1 2">
    <name type="scientific">Cyanobacterium stanieri (strain ATCC 29140 / PCC 7202)</name>
    <dbReference type="NCBI Taxonomy" id="292563"/>
    <lineage>
        <taxon>Bacteria</taxon>
        <taxon>Bacillati</taxon>
        <taxon>Cyanobacteriota</taxon>
        <taxon>Cyanophyceae</taxon>
        <taxon>Oscillatoriophycideae</taxon>
        <taxon>Chroococcales</taxon>
        <taxon>Geminocystaceae</taxon>
        <taxon>Cyanobacterium</taxon>
    </lineage>
</organism>
<dbReference type="AlphaFoldDB" id="K9YND8"/>
<dbReference type="BioCyc" id="CSTA292563:G1353-2021-MONOMER"/>
<protein>
    <submittedName>
        <fullName evidence="1">Uncharacterized protein</fullName>
    </submittedName>
</protein>
<accession>K9YND8</accession>
<gene>
    <name evidence="1" type="ordered locus">Cyast_2016</name>
</gene>